<evidence type="ECO:0000256" key="1">
    <source>
        <dbReference type="SAM" id="Coils"/>
    </source>
</evidence>
<reference evidence="2 3" key="1">
    <citation type="journal article" date="2018" name="Sci. Rep.">
        <title>Genomic signatures of local adaptation to the degree of environmental predictability in rotifers.</title>
        <authorList>
            <person name="Franch-Gras L."/>
            <person name="Hahn C."/>
            <person name="Garcia-Roger E.M."/>
            <person name="Carmona M.J."/>
            <person name="Serra M."/>
            <person name="Gomez A."/>
        </authorList>
    </citation>
    <scope>NUCLEOTIDE SEQUENCE [LARGE SCALE GENOMIC DNA]</scope>
    <source>
        <strain evidence="2">HYR1</strain>
    </source>
</reference>
<evidence type="ECO:0000313" key="3">
    <source>
        <dbReference type="Proteomes" id="UP000276133"/>
    </source>
</evidence>
<sequence>MNSLFIQIFEVAHKSLLANSIKLKTCLKISYDKTSDMDSTKSQPESGPGMDTKQFLARATLWDYCLNLRANLKNISSQLRILELEKRQKINRSHSFKSSSCPLNCSLHINFNT</sequence>
<comment type="caution">
    <text evidence="2">The sequence shown here is derived from an EMBL/GenBank/DDBJ whole genome shotgun (WGS) entry which is preliminary data.</text>
</comment>
<dbReference type="EMBL" id="REGN01001578">
    <property type="protein sequence ID" value="RNA33774.1"/>
    <property type="molecule type" value="Genomic_DNA"/>
</dbReference>
<protein>
    <submittedName>
        <fullName evidence="2">Uncharacterized protein</fullName>
    </submittedName>
</protein>
<keyword evidence="1" id="KW-0175">Coiled coil</keyword>
<organism evidence="2 3">
    <name type="scientific">Brachionus plicatilis</name>
    <name type="common">Marine rotifer</name>
    <name type="synonym">Brachionus muelleri</name>
    <dbReference type="NCBI Taxonomy" id="10195"/>
    <lineage>
        <taxon>Eukaryota</taxon>
        <taxon>Metazoa</taxon>
        <taxon>Spiralia</taxon>
        <taxon>Gnathifera</taxon>
        <taxon>Rotifera</taxon>
        <taxon>Eurotatoria</taxon>
        <taxon>Monogononta</taxon>
        <taxon>Pseudotrocha</taxon>
        <taxon>Ploima</taxon>
        <taxon>Brachionidae</taxon>
        <taxon>Brachionus</taxon>
    </lineage>
</organism>
<keyword evidence="3" id="KW-1185">Reference proteome</keyword>
<evidence type="ECO:0000313" key="2">
    <source>
        <dbReference type="EMBL" id="RNA33774.1"/>
    </source>
</evidence>
<feature type="coiled-coil region" evidence="1">
    <location>
        <begin position="65"/>
        <end position="92"/>
    </location>
</feature>
<gene>
    <name evidence="2" type="ORF">BpHYR1_046970</name>
</gene>
<dbReference type="Proteomes" id="UP000276133">
    <property type="component" value="Unassembled WGS sequence"/>
</dbReference>
<accession>A0A3M7SD77</accession>
<dbReference type="AlphaFoldDB" id="A0A3M7SD77"/>
<proteinExistence type="predicted"/>
<name>A0A3M7SD77_BRAPC</name>